<dbReference type="GO" id="GO:0022857">
    <property type="term" value="F:transmembrane transporter activity"/>
    <property type="evidence" value="ECO:0007669"/>
    <property type="project" value="InterPro"/>
</dbReference>
<protein>
    <submittedName>
        <fullName evidence="7">ABC transporter permease</fullName>
    </submittedName>
</protein>
<comment type="caution">
    <text evidence="7">The sequence shown here is derived from an EMBL/GenBank/DDBJ whole genome shotgun (WGS) entry which is preliminary data.</text>
</comment>
<dbReference type="AlphaFoldDB" id="A0A9D2LS71"/>
<gene>
    <name evidence="7" type="ORF">IAA06_02965</name>
</gene>
<keyword evidence="5 6" id="KW-0472">Membrane</keyword>
<evidence type="ECO:0000256" key="2">
    <source>
        <dbReference type="ARBA" id="ARBA00022475"/>
    </source>
</evidence>
<keyword evidence="4 6" id="KW-1133">Transmembrane helix</keyword>
<comment type="subcellular location">
    <subcellularLocation>
        <location evidence="1">Cell membrane</location>
        <topology evidence="1">Multi-pass membrane protein</topology>
    </subcellularLocation>
</comment>
<feature type="transmembrane region" description="Helical" evidence="6">
    <location>
        <begin position="94"/>
        <end position="117"/>
    </location>
</feature>
<evidence type="ECO:0000256" key="4">
    <source>
        <dbReference type="ARBA" id="ARBA00022989"/>
    </source>
</evidence>
<keyword evidence="2" id="KW-1003">Cell membrane</keyword>
<dbReference type="EMBL" id="DWYZ01000068">
    <property type="protein sequence ID" value="HJB27738.1"/>
    <property type="molecule type" value="Genomic_DNA"/>
</dbReference>
<dbReference type="InterPro" id="IPR001851">
    <property type="entry name" value="ABC_transp_permease"/>
</dbReference>
<evidence type="ECO:0000313" key="8">
    <source>
        <dbReference type="Proteomes" id="UP000823842"/>
    </source>
</evidence>
<feature type="transmembrane region" description="Helical" evidence="6">
    <location>
        <begin position="162"/>
        <end position="184"/>
    </location>
</feature>
<feature type="transmembrane region" description="Helical" evidence="6">
    <location>
        <begin position="124"/>
        <end position="142"/>
    </location>
</feature>
<dbReference type="CDD" id="cd06579">
    <property type="entry name" value="TM_PBP1_transp_AraH_like"/>
    <property type="match status" value="1"/>
</dbReference>
<organism evidence="7 8">
    <name type="scientific">Candidatus Blautia faecavium</name>
    <dbReference type="NCBI Taxonomy" id="2838487"/>
    <lineage>
        <taxon>Bacteria</taxon>
        <taxon>Bacillati</taxon>
        <taxon>Bacillota</taxon>
        <taxon>Clostridia</taxon>
        <taxon>Lachnospirales</taxon>
        <taxon>Lachnospiraceae</taxon>
        <taxon>Blautia</taxon>
    </lineage>
</organism>
<proteinExistence type="predicted"/>
<feature type="transmembrane region" description="Helical" evidence="6">
    <location>
        <begin position="244"/>
        <end position="262"/>
    </location>
</feature>
<evidence type="ECO:0000256" key="1">
    <source>
        <dbReference type="ARBA" id="ARBA00004651"/>
    </source>
</evidence>
<evidence type="ECO:0000313" key="7">
    <source>
        <dbReference type="EMBL" id="HJB27738.1"/>
    </source>
</evidence>
<feature type="transmembrane region" description="Helical" evidence="6">
    <location>
        <begin position="213"/>
        <end position="232"/>
    </location>
</feature>
<feature type="transmembrane region" description="Helical" evidence="6">
    <location>
        <begin position="269"/>
        <end position="288"/>
    </location>
</feature>
<dbReference type="PANTHER" id="PTHR32196">
    <property type="entry name" value="ABC TRANSPORTER PERMEASE PROTEIN YPHD-RELATED-RELATED"/>
    <property type="match status" value="1"/>
</dbReference>
<feature type="transmembrane region" description="Helical" evidence="6">
    <location>
        <begin position="12"/>
        <end position="33"/>
    </location>
</feature>
<evidence type="ECO:0000256" key="6">
    <source>
        <dbReference type="SAM" id="Phobius"/>
    </source>
</evidence>
<sequence length="318" mass="33666">MEKSNSKKVGKIITELSLPIMLAALLIFFTIMSDRFLTPLNLTNILVQNVHVAVVATAVMIIMISGGCDLSIGYQMSVAAVLVTKMISEYELPMIAAIICGIVLCSLLGTFNGFMALKLKSNTMIVTLATMAIFQGISYLISESKTYHNLPTAYMYIGQGKIFGWLPINVLIMLVIVLIVGFVMSKTTIGRKVYAAGDNPEAGRLAGLNVAKIKVLSFTAAGVLVGIGSILLSSRAGSADSSTGVGIEFTGITACVLSGVALKGGEGTLWKVIVAVFVLGVLANGMQLINLGTYPQYIAKGVIMLVSLWLTNKNAQTV</sequence>
<evidence type="ECO:0000256" key="3">
    <source>
        <dbReference type="ARBA" id="ARBA00022692"/>
    </source>
</evidence>
<feature type="transmembrane region" description="Helical" evidence="6">
    <location>
        <begin position="45"/>
        <end position="64"/>
    </location>
</feature>
<keyword evidence="3 6" id="KW-0812">Transmembrane</keyword>
<dbReference type="GO" id="GO:0005886">
    <property type="term" value="C:plasma membrane"/>
    <property type="evidence" value="ECO:0007669"/>
    <property type="project" value="UniProtKB-SubCell"/>
</dbReference>
<evidence type="ECO:0000256" key="5">
    <source>
        <dbReference type="ARBA" id="ARBA00023136"/>
    </source>
</evidence>
<name>A0A9D2LS71_9FIRM</name>
<reference evidence="7" key="1">
    <citation type="journal article" date="2021" name="PeerJ">
        <title>Extensive microbial diversity within the chicken gut microbiome revealed by metagenomics and culture.</title>
        <authorList>
            <person name="Gilroy R."/>
            <person name="Ravi A."/>
            <person name="Getino M."/>
            <person name="Pursley I."/>
            <person name="Horton D.L."/>
            <person name="Alikhan N.F."/>
            <person name="Baker D."/>
            <person name="Gharbi K."/>
            <person name="Hall N."/>
            <person name="Watson M."/>
            <person name="Adriaenssens E.M."/>
            <person name="Foster-Nyarko E."/>
            <person name="Jarju S."/>
            <person name="Secka A."/>
            <person name="Antonio M."/>
            <person name="Oren A."/>
            <person name="Chaudhuri R.R."/>
            <person name="La Ragione R."/>
            <person name="Hildebrand F."/>
            <person name="Pallen M.J."/>
        </authorList>
    </citation>
    <scope>NUCLEOTIDE SEQUENCE</scope>
    <source>
        <strain evidence="7">ChiSjej1B19-5720</strain>
    </source>
</reference>
<reference evidence="7" key="2">
    <citation type="submission" date="2021-04" db="EMBL/GenBank/DDBJ databases">
        <authorList>
            <person name="Gilroy R."/>
        </authorList>
    </citation>
    <scope>NUCLEOTIDE SEQUENCE</scope>
    <source>
        <strain evidence="7">ChiSjej1B19-5720</strain>
    </source>
</reference>
<dbReference type="Pfam" id="PF02653">
    <property type="entry name" value="BPD_transp_2"/>
    <property type="match status" value="1"/>
</dbReference>
<accession>A0A9D2LS71</accession>
<dbReference type="Proteomes" id="UP000823842">
    <property type="component" value="Unassembled WGS sequence"/>
</dbReference>